<dbReference type="InterPro" id="IPR027417">
    <property type="entry name" value="P-loop_NTPase"/>
</dbReference>
<evidence type="ECO:0000313" key="1">
    <source>
        <dbReference type="EMBL" id="AKS07807.1"/>
    </source>
</evidence>
<dbReference type="EMBL" id="CP011507">
    <property type="protein sequence ID" value="AKS07807.1"/>
    <property type="molecule type" value="Genomic_DNA"/>
</dbReference>
<protein>
    <submittedName>
        <fullName evidence="1">Uncharacterized protein</fullName>
    </submittedName>
</protein>
<dbReference type="Gene3D" id="3.40.50.300">
    <property type="entry name" value="P-loop containing nucleotide triphosphate hydrolases"/>
    <property type="match status" value="1"/>
</dbReference>
<reference evidence="2" key="2">
    <citation type="submission" date="2015-05" db="EMBL/GenBank/DDBJ databases">
        <authorList>
            <person name="Swarnkar M.K."/>
            <person name="Vyas P."/>
            <person name="Rahi P."/>
            <person name="Thakur R."/>
            <person name="Thakur N."/>
            <person name="Singh A.K."/>
            <person name="Gulati A."/>
        </authorList>
    </citation>
    <scope>NUCLEOTIDE SEQUENCE [LARGE SCALE GENOMIC DNA]</scope>
    <source>
        <strain evidence="2">745</strain>
    </source>
</reference>
<dbReference type="AlphaFoldDB" id="A0A0H5ATW0"/>
<dbReference type="PATRIC" id="fig|200450.3.peg.3562"/>
<sequence length="193" mass="21261">MKFESVKTDHFLKSFTQLSAIPGNKSPVAGWRVVHGHADSFDRPLADRVLQELANGKGASYELPSTYRDGVMIGGYPRGERDTDGPHKTINIPASDTYLIEGISTPHLVKNASDVLVRLDCEFDETVKRRAGRGHDEVIPGNVKQAEDKGQYQAFQNSMSSLGIKPDVHLDSSGMTRGYFRVFKGEKGPLAEE</sequence>
<dbReference type="Proteomes" id="UP000036608">
    <property type="component" value="Chromosome"/>
</dbReference>
<dbReference type="KEGG" id="ptv:AA957_17290"/>
<organism evidence="1 2">
    <name type="scientific">Pseudomonas trivialis</name>
    <dbReference type="NCBI Taxonomy" id="200450"/>
    <lineage>
        <taxon>Bacteria</taxon>
        <taxon>Pseudomonadati</taxon>
        <taxon>Pseudomonadota</taxon>
        <taxon>Gammaproteobacteria</taxon>
        <taxon>Pseudomonadales</taxon>
        <taxon>Pseudomonadaceae</taxon>
        <taxon>Pseudomonas</taxon>
    </lineage>
</organism>
<name>A0A0H5ATW0_9PSED</name>
<gene>
    <name evidence="1" type="ORF">AA957_17290</name>
</gene>
<evidence type="ECO:0000313" key="2">
    <source>
        <dbReference type="Proteomes" id="UP000036608"/>
    </source>
</evidence>
<reference evidence="1 2" key="1">
    <citation type="journal article" date="2015" name="Genome Announc.">
        <title>Complete Genome Sequence of the Rhizobacterium Pseudomonas trivialis Strain IHBB745 with Multiple Plant Growth-Promoting Activities and Tolerance to Desiccation and Alkalinity.</title>
        <authorList>
            <person name="Gulati A."/>
            <person name="Swarnkar M.K."/>
            <person name="Vyas P."/>
            <person name="Rahi P."/>
            <person name="Thakur R."/>
            <person name="Thakur N."/>
            <person name="Singh A.K."/>
        </authorList>
    </citation>
    <scope>NUCLEOTIDE SEQUENCE [LARGE SCALE GENOMIC DNA]</scope>
    <source>
        <strain evidence="2">745</strain>
    </source>
</reference>
<accession>A0A0H5ATW0</accession>
<proteinExistence type="predicted"/>